<organism evidence="3 4">
    <name type="scientific">Paenibacillus riograndensis</name>
    <dbReference type="NCBI Taxonomy" id="483937"/>
    <lineage>
        <taxon>Bacteria</taxon>
        <taxon>Bacillati</taxon>
        <taxon>Bacillota</taxon>
        <taxon>Bacilli</taxon>
        <taxon>Bacillales</taxon>
        <taxon>Paenibacillaceae</taxon>
        <taxon>Paenibacillus</taxon>
        <taxon>Paenibacillus sonchi group</taxon>
    </lineage>
</organism>
<dbReference type="OrthoDB" id="2614601at2"/>
<feature type="region of interest" description="Disordered" evidence="2">
    <location>
        <begin position="283"/>
        <end position="410"/>
    </location>
</feature>
<dbReference type="Proteomes" id="UP000070475">
    <property type="component" value="Unassembled WGS sequence"/>
</dbReference>
<gene>
    <name evidence="3" type="ORF">AMQ84_26960</name>
</gene>
<accession>A0A132TK55</accession>
<feature type="compositionally biased region" description="Low complexity" evidence="2">
    <location>
        <begin position="339"/>
        <end position="351"/>
    </location>
</feature>
<evidence type="ECO:0000256" key="1">
    <source>
        <dbReference type="SAM" id="Coils"/>
    </source>
</evidence>
<evidence type="ECO:0000313" key="4">
    <source>
        <dbReference type="Proteomes" id="UP000070475"/>
    </source>
</evidence>
<evidence type="ECO:0000313" key="3">
    <source>
        <dbReference type="EMBL" id="KWX71573.1"/>
    </source>
</evidence>
<feature type="compositionally biased region" description="Basic and acidic residues" evidence="2">
    <location>
        <begin position="283"/>
        <end position="309"/>
    </location>
</feature>
<reference evidence="3 4" key="1">
    <citation type="submission" date="2015-08" db="EMBL/GenBank/DDBJ databases">
        <title>Genomes of Paenibacillus riograndensis.</title>
        <authorList>
            <person name="Sant'Anna F.H."/>
            <person name="Souza R."/>
            <person name="Ambrosini A."/>
            <person name="Bach E."/>
            <person name="Fernandes G."/>
            <person name="Balsanelli E."/>
            <person name="Baura V.A."/>
            <person name="Pedrosa F.O."/>
            <person name="Souza E.M."/>
            <person name="Passaglia L."/>
        </authorList>
    </citation>
    <scope>NUCLEOTIDE SEQUENCE [LARGE SCALE GENOMIC DNA]</scope>
    <source>
        <strain evidence="3 4">CAS34</strain>
    </source>
</reference>
<evidence type="ECO:0000256" key="2">
    <source>
        <dbReference type="SAM" id="MobiDB-lite"/>
    </source>
</evidence>
<dbReference type="EMBL" id="LIRB01000146">
    <property type="protein sequence ID" value="KWX71573.1"/>
    <property type="molecule type" value="Genomic_DNA"/>
</dbReference>
<feature type="compositionally biased region" description="Low complexity" evidence="2">
    <location>
        <begin position="310"/>
        <end position="331"/>
    </location>
</feature>
<feature type="coiled-coil region" evidence="1">
    <location>
        <begin position="41"/>
        <end position="116"/>
    </location>
</feature>
<dbReference type="AlphaFoldDB" id="A0A132TK55"/>
<comment type="caution">
    <text evidence="3">The sequence shown here is derived from an EMBL/GenBank/DDBJ whole genome shotgun (WGS) entry which is preliminary data.</text>
</comment>
<keyword evidence="1" id="KW-0175">Coiled coil</keyword>
<dbReference type="RefSeq" id="WP_060862885.1">
    <property type="nucleotide sequence ID" value="NZ_LIRB01000146.1"/>
</dbReference>
<feature type="compositionally biased region" description="Low complexity" evidence="2">
    <location>
        <begin position="362"/>
        <end position="372"/>
    </location>
</feature>
<keyword evidence="4" id="KW-1185">Reference proteome</keyword>
<protein>
    <submittedName>
        <fullName evidence="3">Uncharacterized protein</fullName>
    </submittedName>
</protein>
<dbReference type="PATRIC" id="fig|483937.3.peg.4213"/>
<name>A0A132TK55_9BACL</name>
<sequence>MAVSVLLLYTSGQIGSTYGGFSSTAETAGTIGFCKVFPESVKQLLNELKDHLNAAAALKASLKSYTPQAGVPGISGVESMSLEELEIAEQEISRQMAELQSDLNAINEQTAANNENWNELHAEINAAAAVLVQIGGVMIDLDPNCLEIRDEPFFNELQSSVSQSGVLSESFSASITGIVSYLRAIQNNTVPSPSTVNEAVYNQFHFSAGEPLQSLPVLTPFIQPPGDLSNELISSYGQLETELNSAREAVTADISGLELQQQLLSQTRSKRLEELEKARQEALEKAKKDEEAKLDHEKQQKEKEEKENAQAEPKATPEASPGATPAGTPEAAPKPTPIATPEASPEATPEPEAIHAGASGEPAASTTPATAADNPISTPDGDVIKAPAQEPQAAETLVPGPDTTALPSEP</sequence>
<proteinExistence type="predicted"/>